<dbReference type="Proteomes" id="UP001295740">
    <property type="component" value="Unassembled WGS sequence"/>
</dbReference>
<dbReference type="PANTHER" id="PTHR42760:SF37">
    <property type="entry name" value="CLAVALDEHYDE DEHYDROGENASE"/>
    <property type="match status" value="1"/>
</dbReference>
<dbReference type="Pfam" id="PF00106">
    <property type="entry name" value="adh_short"/>
    <property type="match status" value="1"/>
</dbReference>
<dbReference type="InterPro" id="IPR002347">
    <property type="entry name" value="SDR_fam"/>
</dbReference>
<organism evidence="3 4">
    <name type="scientific">Anthostomella pinea</name>
    <dbReference type="NCBI Taxonomy" id="933095"/>
    <lineage>
        <taxon>Eukaryota</taxon>
        <taxon>Fungi</taxon>
        <taxon>Dikarya</taxon>
        <taxon>Ascomycota</taxon>
        <taxon>Pezizomycotina</taxon>
        <taxon>Sordariomycetes</taxon>
        <taxon>Xylariomycetidae</taxon>
        <taxon>Xylariales</taxon>
        <taxon>Xylariaceae</taxon>
        <taxon>Anthostomella</taxon>
    </lineage>
</organism>
<sequence>MDLTTLPKDFMVTSIQYTKHVHSDQYPSIDPSRQELNLAGKVVVITGASRGLGAKAFAPAFAKAGVKALILLATNGDKLKTVEQQIKEINTNIETLTLTADISDPPSVSTAFKQIKARFGHADILINNAGINADGNGIHICDADPDTWWRQFEVNAKGTFLVTQAFIRLLPTPKTHATLINLTSAAAWAGSPMMAGYNMSKLVAQQQISAIAALYPNITAVVLHPGLLETDMLPAAMRHFNSETPELPGGVAVWLSHPHARFLSGRVVAAVWDVDDLVARKDEIVAGRGCGLGCR</sequence>
<evidence type="ECO:0000313" key="3">
    <source>
        <dbReference type="EMBL" id="CAJ2501321.1"/>
    </source>
</evidence>
<accession>A0AAI8VAG5</accession>
<dbReference type="InterPro" id="IPR036291">
    <property type="entry name" value="NAD(P)-bd_dom_sf"/>
</dbReference>
<dbReference type="PRINTS" id="PR00081">
    <property type="entry name" value="GDHRDH"/>
</dbReference>
<reference evidence="3" key="1">
    <citation type="submission" date="2023-10" db="EMBL/GenBank/DDBJ databases">
        <authorList>
            <person name="Hackl T."/>
        </authorList>
    </citation>
    <scope>NUCLEOTIDE SEQUENCE</scope>
</reference>
<keyword evidence="4" id="KW-1185">Reference proteome</keyword>
<dbReference type="Gene3D" id="3.40.50.720">
    <property type="entry name" value="NAD(P)-binding Rossmann-like Domain"/>
    <property type="match status" value="1"/>
</dbReference>
<protein>
    <submittedName>
        <fullName evidence="3">Uu.00g041740.m01.CDS01</fullName>
    </submittedName>
</protein>
<dbReference type="EMBL" id="CAUWAG010000003">
    <property type="protein sequence ID" value="CAJ2501321.1"/>
    <property type="molecule type" value="Genomic_DNA"/>
</dbReference>
<comment type="similarity">
    <text evidence="1">Belongs to the short-chain dehydrogenases/reductases (SDR) family.</text>
</comment>
<dbReference type="CDD" id="cd05233">
    <property type="entry name" value="SDR_c"/>
    <property type="match status" value="1"/>
</dbReference>
<keyword evidence="2" id="KW-0560">Oxidoreductase</keyword>
<evidence type="ECO:0000256" key="1">
    <source>
        <dbReference type="ARBA" id="ARBA00006484"/>
    </source>
</evidence>
<name>A0AAI8VAG5_9PEZI</name>
<dbReference type="GO" id="GO:0016616">
    <property type="term" value="F:oxidoreductase activity, acting on the CH-OH group of donors, NAD or NADP as acceptor"/>
    <property type="evidence" value="ECO:0007669"/>
    <property type="project" value="TreeGrafter"/>
</dbReference>
<evidence type="ECO:0000313" key="4">
    <source>
        <dbReference type="Proteomes" id="UP001295740"/>
    </source>
</evidence>
<dbReference type="AlphaFoldDB" id="A0AAI8VAG5"/>
<evidence type="ECO:0000256" key="2">
    <source>
        <dbReference type="ARBA" id="ARBA00023002"/>
    </source>
</evidence>
<dbReference type="PANTHER" id="PTHR42760">
    <property type="entry name" value="SHORT-CHAIN DEHYDROGENASES/REDUCTASES FAMILY MEMBER"/>
    <property type="match status" value="1"/>
</dbReference>
<dbReference type="SUPFAM" id="SSF51735">
    <property type="entry name" value="NAD(P)-binding Rossmann-fold domains"/>
    <property type="match status" value="1"/>
</dbReference>
<gene>
    <name evidence="3" type="ORF">KHLLAP_LOCUS1789</name>
</gene>
<comment type="caution">
    <text evidence="3">The sequence shown here is derived from an EMBL/GenBank/DDBJ whole genome shotgun (WGS) entry which is preliminary data.</text>
</comment>
<proteinExistence type="inferred from homology"/>